<keyword evidence="6" id="KW-1185">Reference proteome</keyword>
<evidence type="ECO:0000256" key="1">
    <source>
        <dbReference type="ARBA" id="ARBA00022723"/>
    </source>
</evidence>
<feature type="compositionally biased region" description="Polar residues" evidence="3">
    <location>
        <begin position="741"/>
        <end position="751"/>
    </location>
</feature>
<dbReference type="GO" id="GO:0008270">
    <property type="term" value="F:zinc ion binding"/>
    <property type="evidence" value="ECO:0007669"/>
    <property type="project" value="InterPro"/>
</dbReference>
<dbReference type="InterPro" id="IPR001138">
    <property type="entry name" value="Zn2Cys6_DnaBD"/>
</dbReference>
<dbReference type="InterPro" id="IPR052761">
    <property type="entry name" value="Fungal_Detox/Toxin_TFs"/>
</dbReference>
<proteinExistence type="predicted"/>
<dbReference type="GO" id="GO:0000981">
    <property type="term" value="F:DNA-binding transcription factor activity, RNA polymerase II-specific"/>
    <property type="evidence" value="ECO:0007669"/>
    <property type="project" value="InterPro"/>
</dbReference>
<dbReference type="PROSITE" id="PS50048">
    <property type="entry name" value="ZN2_CY6_FUNGAL_2"/>
    <property type="match status" value="1"/>
</dbReference>
<dbReference type="OrthoDB" id="5121955at2759"/>
<evidence type="ECO:0000259" key="4">
    <source>
        <dbReference type="PROSITE" id="PS50048"/>
    </source>
</evidence>
<accession>A0A9W9D2U8</accession>
<gene>
    <name evidence="5" type="ORF">N0V93_001673</name>
</gene>
<dbReference type="SUPFAM" id="SSF57701">
    <property type="entry name" value="Zn2/Cys6 DNA-binding domain"/>
    <property type="match status" value="1"/>
</dbReference>
<feature type="compositionally biased region" description="Low complexity" evidence="3">
    <location>
        <begin position="795"/>
        <end position="805"/>
    </location>
</feature>
<keyword evidence="1" id="KW-0479">Metal-binding</keyword>
<organism evidence="5 6">
    <name type="scientific">Gnomoniopsis smithogilvyi</name>
    <dbReference type="NCBI Taxonomy" id="1191159"/>
    <lineage>
        <taxon>Eukaryota</taxon>
        <taxon>Fungi</taxon>
        <taxon>Dikarya</taxon>
        <taxon>Ascomycota</taxon>
        <taxon>Pezizomycotina</taxon>
        <taxon>Sordariomycetes</taxon>
        <taxon>Sordariomycetidae</taxon>
        <taxon>Diaporthales</taxon>
        <taxon>Gnomoniaceae</taxon>
        <taxon>Gnomoniopsis</taxon>
    </lineage>
</organism>
<dbReference type="PANTHER" id="PTHR47425:SF2">
    <property type="entry name" value="FARB-RELATED"/>
    <property type="match status" value="1"/>
</dbReference>
<dbReference type="GO" id="GO:0003677">
    <property type="term" value="F:DNA binding"/>
    <property type="evidence" value="ECO:0007669"/>
    <property type="project" value="InterPro"/>
</dbReference>
<dbReference type="InterPro" id="IPR007219">
    <property type="entry name" value="XnlR_reg_dom"/>
</dbReference>
<dbReference type="Gene3D" id="4.10.240.10">
    <property type="entry name" value="Zn(2)-C6 fungal-type DNA-binding domain"/>
    <property type="match status" value="1"/>
</dbReference>
<dbReference type="SMART" id="SM00906">
    <property type="entry name" value="Fungal_trans"/>
    <property type="match status" value="1"/>
</dbReference>
<feature type="domain" description="Zn(2)-C6 fungal-type" evidence="4">
    <location>
        <begin position="18"/>
        <end position="50"/>
    </location>
</feature>
<name>A0A9W9D2U8_9PEZI</name>
<feature type="region of interest" description="Disordered" evidence="3">
    <location>
        <begin position="739"/>
        <end position="763"/>
    </location>
</feature>
<dbReference type="AlphaFoldDB" id="A0A9W9D2U8"/>
<sequence length="882" mass="98128">MDSDLLRPSKIRKRANKACLACRARKVRCDVSQRGRPCMNCFLDSESCVVVDRASRRRKSTEDDANGEGTIDAASIGHLQRHGSAESSGEPPERGDGDVRMETTSDGGSCRPDALNTSTSGLLAANAPSSVRRPTISSLDNLPPHDPPQHRYSFAEARPRHLHWAGEQSTVFGSEVTYSYYAFLEVNNLYRLLPQDASYLELQGCLRVPKKTVLDEFVKQYFLHVHPIMPLINEGDFWEAYSSPPAEGSRAAKVSLLVFQAMLFAACAYVSRNSVRALGFSDMKAARASFYRRAKLIFDFEAESSPIAIAQASLLLSSWSPSADRQYSQTGSFWLGVAIRQAKLAGAHQYRSLYREQSAEARYATSLTRQNILKRLWWCTIVTDRMQSLCAQKPIQVTPLHFSHEDMRNTLTSNDFVDEIERSRVYNSGAKGALLKIFVHISQLAVALTDCLMEILPPNEMARWDGYFGQDDKDRVAECKYKMEAWYDNASIGLLPKRDSLDKASESAVSDPVVGFAHDSVVLYTNLMRLVYESAMVQLCHYECSRLVAQARKANVSGTGLPDRTIFAEKRQETQKAAQGVMMCLKTLMQNRLTRWLPLTSIACVSLPLCLSIIDVKLPRQPSLTINVLHDLYDYVRAYQPQQETIDWMANSIRHILDLAGLEHLDRAIVPATGNEAWDTRGNDLQDAAEGLHPSLYLRLALSWSQGVEGSTFLGKRLPTDISLLRVLGSTLLDRIKSDLNQRTQTRTPSARPSIPAATSEDQAMRNRIAAWQAQDQAVSLELGFDPSGLVLGDSNAAANSAPNPGEDQERSTAWKGAASRAFSAEGDAREADLLEAFVFRDQPAGESGDSQVDWRTRERVHIALDQDDHSMSLENAQEGEM</sequence>
<dbReference type="SMART" id="SM00066">
    <property type="entry name" value="GAL4"/>
    <property type="match status" value="1"/>
</dbReference>
<feature type="region of interest" description="Disordered" evidence="3">
    <location>
        <begin position="794"/>
        <end position="813"/>
    </location>
</feature>
<keyword evidence="2" id="KW-0539">Nucleus</keyword>
<dbReference type="CDD" id="cd00067">
    <property type="entry name" value="GAL4"/>
    <property type="match status" value="1"/>
</dbReference>
<evidence type="ECO:0000313" key="6">
    <source>
        <dbReference type="Proteomes" id="UP001140453"/>
    </source>
</evidence>
<feature type="compositionally biased region" description="Basic and acidic residues" evidence="3">
    <location>
        <begin position="91"/>
        <end position="103"/>
    </location>
</feature>
<dbReference type="Proteomes" id="UP001140453">
    <property type="component" value="Unassembled WGS sequence"/>
</dbReference>
<evidence type="ECO:0000256" key="3">
    <source>
        <dbReference type="SAM" id="MobiDB-lite"/>
    </source>
</evidence>
<evidence type="ECO:0000313" key="5">
    <source>
        <dbReference type="EMBL" id="KAJ4397445.1"/>
    </source>
</evidence>
<evidence type="ECO:0000256" key="2">
    <source>
        <dbReference type="ARBA" id="ARBA00023242"/>
    </source>
</evidence>
<comment type="caution">
    <text evidence="5">The sequence shown here is derived from an EMBL/GenBank/DDBJ whole genome shotgun (WGS) entry which is preliminary data.</text>
</comment>
<dbReference type="GO" id="GO:0006351">
    <property type="term" value="P:DNA-templated transcription"/>
    <property type="evidence" value="ECO:0007669"/>
    <property type="project" value="InterPro"/>
</dbReference>
<dbReference type="CDD" id="cd12148">
    <property type="entry name" value="fungal_TF_MHR"/>
    <property type="match status" value="1"/>
</dbReference>
<protein>
    <recommendedName>
        <fullName evidence="4">Zn(2)-C6 fungal-type domain-containing protein</fullName>
    </recommendedName>
</protein>
<feature type="region of interest" description="Disordered" evidence="3">
    <location>
        <begin position="53"/>
        <end position="151"/>
    </location>
</feature>
<dbReference type="InterPro" id="IPR036864">
    <property type="entry name" value="Zn2-C6_fun-type_DNA-bd_sf"/>
</dbReference>
<dbReference type="PROSITE" id="PS00463">
    <property type="entry name" value="ZN2_CY6_FUNGAL_1"/>
    <property type="match status" value="1"/>
</dbReference>
<dbReference type="PANTHER" id="PTHR47425">
    <property type="entry name" value="FARB-RELATED"/>
    <property type="match status" value="1"/>
</dbReference>
<reference evidence="5" key="1">
    <citation type="submission" date="2022-10" db="EMBL/GenBank/DDBJ databases">
        <title>Tapping the CABI collections for fungal endophytes: first genome assemblies for Collariella, Neodidymelliopsis, Ascochyta clinopodiicola, Didymella pomorum, Didymosphaeria variabile, Neocosmospora piperis and Neocucurbitaria cava.</title>
        <authorList>
            <person name="Hill R."/>
        </authorList>
    </citation>
    <scope>NUCLEOTIDE SEQUENCE</scope>
    <source>
        <strain evidence="5">IMI 355082</strain>
    </source>
</reference>
<dbReference type="Pfam" id="PF00172">
    <property type="entry name" value="Zn_clus"/>
    <property type="match status" value="1"/>
</dbReference>
<dbReference type="EMBL" id="JAPEVB010000001">
    <property type="protein sequence ID" value="KAJ4397445.1"/>
    <property type="molecule type" value="Genomic_DNA"/>
</dbReference>
<dbReference type="Pfam" id="PF04082">
    <property type="entry name" value="Fungal_trans"/>
    <property type="match status" value="1"/>
</dbReference>